<name>W9SKE7_9ROSA</name>
<dbReference type="CDD" id="cd00158">
    <property type="entry name" value="RHOD"/>
    <property type="match status" value="1"/>
</dbReference>
<dbReference type="AlphaFoldDB" id="W9SKE7"/>
<dbReference type="eggNOG" id="KOG1530">
    <property type="taxonomic scope" value="Eukaryota"/>
</dbReference>
<gene>
    <name evidence="2" type="ORF">L484_026603</name>
</gene>
<dbReference type="Proteomes" id="UP000030645">
    <property type="component" value="Unassembled WGS sequence"/>
</dbReference>
<organism evidence="2 3">
    <name type="scientific">Morus notabilis</name>
    <dbReference type="NCBI Taxonomy" id="981085"/>
    <lineage>
        <taxon>Eukaryota</taxon>
        <taxon>Viridiplantae</taxon>
        <taxon>Streptophyta</taxon>
        <taxon>Embryophyta</taxon>
        <taxon>Tracheophyta</taxon>
        <taxon>Spermatophyta</taxon>
        <taxon>Magnoliopsida</taxon>
        <taxon>eudicotyledons</taxon>
        <taxon>Gunneridae</taxon>
        <taxon>Pentapetalae</taxon>
        <taxon>rosids</taxon>
        <taxon>fabids</taxon>
        <taxon>Rosales</taxon>
        <taxon>Moraceae</taxon>
        <taxon>Moreae</taxon>
        <taxon>Morus</taxon>
    </lineage>
</organism>
<sequence>MSFASSANCFSTGSIILPRVKDVHQRSFANINNVPTTIRALRSTSRTRRHQVSSSVLFRTPEEFSAGHAPGAVNIPYMYKVGSGMTINPHFLAKVSSHFRKEDEIIVGCQSGKRSMMAATDLLAAVRYTLETF</sequence>
<dbReference type="PANTHER" id="PTHR45431">
    <property type="entry name" value="RHODANESE-LIKE DOMAIN-CONTAINING PROTEIN 15, CHLOROPLASTIC"/>
    <property type="match status" value="1"/>
</dbReference>
<dbReference type="InterPro" id="IPR001763">
    <property type="entry name" value="Rhodanese-like_dom"/>
</dbReference>
<dbReference type="EMBL" id="KE346358">
    <property type="protein sequence ID" value="EXC35281.1"/>
    <property type="molecule type" value="Genomic_DNA"/>
</dbReference>
<evidence type="ECO:0000313" key="3">
    <source>
        <dbReference type="Proteomes" id="UP000030645"/>
    </source>
</evidence>
<dbReference type="SUPFAM" id="SSF52821">
    <property type="entry name" value="Rhodanese/Cell cycle control phosphatase"/>
    <property type="match status" value="1"/>
</dbReference>
<accession>W9SKE7</accession>
<dbReference type="InterPro" id="IPR052367">
    <property type="entry name" value="Thiosulfate_ST/Rhodanese-like"/>
</dbReference>
<evidence type="ECO:0000313" key="2">
    <source>
        <dbReference type="EMBL" id="EXC35281.1"/>
    </source>
</evidence>
<keyword evidence="3" id="KW-1185">Reference proteome</keyword>
<dbReference type="Gene3D" id="3.40.250.10">
    <property type="entry name" value="Rhodanese-like domain"/>
    <property type="match status" value="1"/>
</dbReference>
<protein>
    <recommendedName>
        <fullName evidence="1">Rhodanese domain-containing protein</fullName>
    </recommendedName>
</protein>
<reference evidence="3" key="1">
    <citation type="submission" date="2013-01" db="EMBL/GenBank/DDBJ databases">
        <title>Draft Genome Sequence of a Mulberry Tree, Morus notabilis C.K. Schneid.</title>
        <authorList>
            <person name="He N."/>
            <person name="Zhao S."/>
        </authorList>
    </citation>
    <scope>NUCLEOTIDE SEQUENCE</scope>
</reference>
<proteinExistence type="predicted"/>
<dbReference type="InterPro" id="IPR036873">
    <property type="entry name" value="Rhodanese-like_dom_sf"/>
</dbReference>
<dbReference type="PROSITE" id="PS50206">
    <property type="entry name" value="RHODANESE_3"/>
    <property type="match status" value="1"/>
</dbReference>
<dbReference type="PANTHER" id="PTHR45431:SF3">
    <property type="entry name" value="RHODANESE-LIKE DOMAIN-CONTAINING PROTEIN 15, CHLOROPLASTIC"/>
    <property type="match status" value="1"/>
</dbReference>
<dbReference type="Pfam" id="PF00581">
    <property type="entry name" value="Rhodanese"/>
    <property type="match status" value="1"/>
</dbReference>
<evidence type="ECO:0000259" key="1">
    <source>
        <dbReference type="PROSITE" id="PS50206"/>
    </source>
</evidence>
<feature type="domain" description="Rhodanese" evidence="1">
    <location>
        <begin position="59"/>
        <end position="125"/>
    </location>
</feature>
<dbReference type="STRING" id="981085.W9SKE7"/>